<dbReference type="PROSITE" id="PS51192">
    <property type="entry name" value="HELICASE_ATP_BIND_1"/>
    <property type="match status" value="1"/>
</dbReference>
<reference evidence="9 10" key="2">
    <citation type="journal article" date="2008" name="Nature">
        <title>The Phaeodactylum genome reveals the evolutionary history of diatom genomes.</title>
        <authorList>
            <person name="Bowler C."/>
            <person name="Allen A.E."/>
            <person name="Badger J.H."/>
            <person name="Grimwood J."/>
            <person name="Jabbari K."/>
            <person name="Kuo A."/>
            <person name="Maheswari U."/>
            <person name="Martens C."/>
            <person name="Maumus F."/>
            <person name="Otillar R.P."/>
            <person name="Rayko E."/>
            <person name="Salamov A."/>
            <person name="Vandepoele K."/>
            <person name="Beszteri B."/>
            <person name="Gruber A."/>
            <person name="Heijde M."/>
            <person name="Katinka M."/>
            <person name="Mock T."/>
            <person name="Valentin K."/>
            <person name="Verret F."/>
            <person name="Berges J.A."/>
            <person name="Brownlee C."/>
            <person name="Cadoret J.P."/>
            <person name="Chiovitti A."/>
            <person name="Choi C.J."/>
            <person name="Coesel S."/>
            <person name="De Martino A."/>
            <person name="Detter J.C."/>
            <person name="Durkin C."/>
            <person name="Falciatore A."/>
            <person name="Fournet J."/>
            <person name="Haruta M."/>
            <person name="Huysman M.J."/>
            <person name="Jenkins B.D."/>
            <person name="Jiroutova K."/>
            <person name="Jorgensen R.E."/>
            <person name="Joubert Y."/>
            <person name="Kaplan A."/>
            <person name="Kroger N."/>
            <person name="Kroth P.G."/>
            <person name="La Roche J."/>
            <person name="Lindquist E."/>
            <person name="Lommer M."/>
            <person name="Martin-Jezequel V."/>
            <person name="Lopez P.J."/>
            <person name="Lucas S."/>
            <person name="Mangogna M."/>
            <person name="McGinnis K."/>
            <person name="Medlin L.K."/>
            <person name="Montsant A."/>
            <person name="Oudot-Le Secq M.P."/>
            <person name="Napoli C."/>
            <person name="Obornik M."/>
            <person name="Parker M.S."/>
            <person name="Petit J.L."/>
            <person name="Porcel B.M."/>
            <person name="Poulsen N."/>
            <person name="Robison M."/>
            <person name="Rychlewski L."/>
            <person name="Rynearson T.A."/>
            <person name="Schmutz J."/>
            <person name="Shapiro H."/>
            <person name="Siaut M."/>
            <person name="Stanley M."/>
            <person name="Sussman M.R."/>
            <person name="Taylor A.R."/>
            <person name="Vardi A."/>
            <person name="von Dassow P."/>
            <person name="Vyverman W."/>
            <person name="Willis A."/>
            <person name="Wyrwicz L.S."/>
            <person name="Rokhsar D.S."/>
            <person name="Weissenbach J."/>
            <person name="Armbrust E.V."/>
            <person name="Green B.R."/>
            <person name="Van de Peer Y."/>
            <person name="Grigoriev I.V."/>
        </authorList>
    </citation>
    <scope>NUCLEOTIDE SEQUENCE [LARGE SCALE GENOMIC DNA]</scope>
    <source>
        <strain evidence="9 10">CCMP1335</strain>
    </source>
</reference>
<accession>B8BXD5</accession>
<keyword evidence="1 4" id="KW-0547">Nucleotide-binding</keyword>
<dbReference type="GeneID" id="7444706"/>
<proteinExistence type="inferred from homology"/>
<dbReference type="KEGG" id="tps:THAPSDRAFT_21682"/>
<dbReference type="eggNOG" id="KOG0348">
    <property type="taxonomic scope" value="Eukaryota"/>
</dbReference>
<dbReference type="GO" id="GO:0003724">
    <property type="term" value="F:RNA helicase activity"/>
    <property type="evidence" value="ECO:0007669"/>
    <property type="project" value="UniProtKB-EC"/>
</dbReference>
<feature type="compositionally biased region" description="Polar residues" evidence="5">
    <location>
        <begin position="95"/>
        <end position="104"/>
    </location>
</feature>
<feature type="region of interest" description="Disordered" evidence="5">
    <location>
        <begin position="253"/>
        <end position="278"/>
    </location>
</feature>
<dbReference type="AlphaFoldDB" id="B8BXD5"/>
<keyword evidence="4" id="KW-0694">RNA-binding</keyword>
<dbReference type="PROSITE" id="PS50800">
    <property type="entry name" value="SAP"/>
    <property type="match status" value="1"/>
</dbReference>
<dbReference type="InParanoid" id="B8BXD5"/>
<dbReference type="InterPro" id="IPR003034">
    <property type="entry name" value="SAP_dom"/>
</dbReference>
<dbReference type="GO" id="GO:0000463">
    <property type="term" value="P:maturation of LSU-rRNA from tricistronic rRNA transcript (SSU-rRNA, 5.8S rRNA, LSU-rRNA)"/>
    <property type="evidence" value="ECO:0000318"/>
    <property type="project" value="GO_Central"/>
</dbReference>
<dbReference type="InterPro" id="IPR027417">
    <property type="entry name" value="P-loop_NTPase"/>
</dbReference>
<feature type="compositionally biased region" description="Acidic residues" evidence="5">
    <location>
        <begin position="253"/>
        <end position="268"/>
    </location>
</feature>
<keyword evidence="4" id="KW-0347">Helicase</keyword>
<dbReference type="Proteomes" id="UP000001449">
    <property type="component" value="Chromosome 3"/>
</dbReference>
<dbReference type="HOGENOM" id="CLU_353224_0_0_1"/>
<dbReference type="SMART" id="SM00487">
    <property type="entry name" value="DEXDc"/>
    <property type="match status" value="1"/>
</dbReference>
<evidence type="ECO:0000313" key="10">
    <source>
        <dbReference type="Proteomes" id="UP000001449"/>
    </source>
</evidence>
<feature type="compositionally biased region" description="Basic and acidic residues" evidence="5">
    <location>
        <begin position="210"/>
        <end position="219"/>
    </location>
</feature>
<dbReference type="GO" id="GO:0003723">
    <property type="term" value="F:RNA binding"/>
    <property type="evidence" value="ECO:0007669"/>
    <property type="project" value="UniProtKB-UniRule"/>
</dbReference>
<feature type="compositionally biased region" description="Polar residues" evidence="5">
    <location>
        <begin position="269"/>
        <end position="278"/>
    </location>
</feature>
<dbReference type="InterPro" id="IPR014001">
    <property type="entry name" value="Helicase_ATP-bd"/>
</dbReference>
<dbReference type="PaxDb" id="35128-Thaps21682"/>
<protein>
    <recommendedName>
        <fullName evidence="4">ATP-dependent RNA helicase</fullName>
        <ecNumber evidence="4">3.6.4.13</ecNumber>
    </recommendedName>
</protein>
<dbReference type="EC" id="3.6.4.13" evidence="4"/>
<feature type="chain" id="PRO_5002866050" description="ATP-dependent RNA helicase" evidence="6">
    <location>
        <begin position="28"/>
        <end position="796"/>
    </location>
</feature>
<comment type="function">
    <text evidence="4">RNA helicase.</text>
</comment>
<dbReference type="EMBL" id="CM000640">
    <property type="protein sequence ID" value="EED94188.1"/>
    <property type="molecule type" value="Genomic_DNA"/>
</dbReference>
<dbReference type="GO" id="GO:0005524">
    <property type="term" value="F:ATP binding"/>
    <property type="evidence" value="ECO:0007669"/>
    <property type="project" value="UniProtKB-UniRule"/>
</dbReference>
<feature type="domain" description="Helicase ATP-binding" evidence="8">
    <location>
        <begin position="333"/>
        <end position="564"/>
    </location>
</feature>
<comment type="domain">
    <text evidence="4">The Q motif is unique to and characteristic of the DEAD box family of RNA helicases and controls ATP binding and hydrolysis.</text>
</comment>
<comment type="similarity">
    <text evidence="4">Belongs to the DEAD box helicase family.</text>
</comment>
<dbReference type="Pfam" id="PF00270">
    <property type="entry name" value="DEAD"/>
    <property type="match status" value="1"/>
</dbReference>
<evidence type="ECO:0000256" key="2">
    <source>
        <dbReference type="ARBA" id="ARBA00022801"/>
    </source>
</evidence>
<evidence type="ECO:0000256" key="5">
    <source>
        <dbReference type="SAM" id="MobiDB-lite"/>
    </source>
</evidence>
<keyword evidence="6" id="KW-0732">Signal</keyword>
<reference evidence="9 10" key="1">
    <citation type="journal article" date="2004" name="Science">
        <title>The genome of the diatom Thalassiosira pseudonana: ecology, evolution, and metabolism.</title>
        <authorList>
            <person name="Armbrust E.V."/>
            <person name="Berges J.A."/>
            <person name="Bowler C."/>
            <person name="Green B.R."/>
            <person name="Martinez D."/>
            <person name="Putnam N.H."/>
            <person name="Zhou S."/>
            <person name="Allen A.E."/>
            <person name="Apt K.E."/>
            <person name="Bechner M."/>
            <person name="Brzezinski M.A."/>
            <person name="Chaal B.K."/>
            <person name="Chiovitti A."/>
            <person name="Davis A.K."/>
            <person name="Demarest M.S."/>
            <person name="Detter J.C."/>
            <person name="Glavina T."/>
            <person name="Goodstein D."/>
            <person name="Hadi M.Z."/>
            <person name="Hellsten U."/>
            <person name="Hildebrand M."/>
            <person name="Jenkins B.D."/>
            <person name="Jurka J."/>
            <person name="Kapitonov V.V."/>
            <person name="Kroger N."/>
            <person name="Lau W.W."/>
            <person name="Lane T.W."/>
            <person name="Larimer F.W."/>
            <person name="Lippmeier J.C."/>
            <person name="Lucas S."/>
            <person name="Medina M."/>
            <person name="Montsant A."/>
            <person name="Obornik M."/>
            <person name="Parker M.S."/>
            <person name="Palenik B."/>
            <person name="Pazour G.J."/>
            <person name="Richardson P.M."/>
            <person name="Rynearson T.A."/>
            <person name="Saito M.A."/>
            <person name="Schwartz D.C."/>
            <person name="Thamatrakoln K."/>
            <person name="Valentin K."/>
            <person name="Vardi A."/>
            <person name="Wilkerson F.P."/>
            <person name="Rokhsar D.S."/>
        </authorList>
    </citation>
    <scope>NUCLEOTIDE SEQUENCE [LARGE SCALE GENOMIC DNA]</scope>
    <source>
        <strain evidence="9 10">CCMP1335</strain>
    </source>
</reference>
<evidence type="ECO:0000259" key="7">
    <source>
        <dbReference type="PROSITE" id="PS50800"/>
    </source>
</evidence>
<keyword evidence="10" id="KW-1185">Reference proteome</keyword>
<dbReference type="OMA" id="PITETLW"/>
<dbReference type="InterPro" id="IPR011545">
    <property type="entry name" value="DEAD/DEAH_box_helicase_dom"/>
</dbReference>
<evidence type="ECO:0000259" key="8">
    <source>
        <dbReference type="PROSITE" id="PS51192"/>
    </source>
</evidence>
<feature type="compositionally biased region" description="Low complexity" evidence="5">
    <location>
        <begin position="171"/>
        <end position="194"/>
    </location>
</feature>
<dbReference type="GO" id="GO:0005730">
    <property type="term" value="C:nucleolus"/>
    <property type="evidence" value="ECO:0000318"/>
    <property type="project" value="GO_Central"/>
</dbReference>
<comment type="catalytic activity">
    <reaction evidence="4">
        <text>ATP + H2O = ADP + phosphate + H(+)</text>
        <dbReference type="Rhea" id="RHEA:13065"/>
        <dbReference type="ChEBI" id="CHEBI:15377"/>
        <dbReference type="ChEBI" id="CHEBI:15378"/>
        <dbReference type="ChEBI" id="CHEBI:30616"/>
        <dbReference type="ChEBI" id="CHEBI:43474"/>
        <dbReference type="ChEBI" id="CHEBI:456216"/>
        <dbReference type="EC" id="3.6.4.13"/>
    </reaction>
</comment>
<evidence type="ECO:0000256" key="1">
    <source>
        <dbReference type="ARBA" id="ARBA00022741"/>
    </source>
</evidence>
<dbReference type="Pfam" id="PF02037">
    <property type="entry name" value="SAP"/>
    <property type="match status" value="2"/>
</dbReference>
<dbReference type="GO" id="GO:0016787">
    <property type="term" value="F:hydrolase activity"/>
    <property type="evidence" value="ECO:0007669"/>
    <property type="project" value="UniProtKB-KW"/>
</dbReference>
<dbReference type="InterPro" id="IPR036361">
    <property type="entry name" value="SAP_dom_sf"/>
</dbReference>
<feature type="signal peptide" evidence="6">
    <location>
        <begin position="1"/>
        <end position="27"/>
    </location>
</feature>
<evidence type="ECO:0000256" key="4">
    <source>
        <dbReference type="RuleBase" id="RU365068"/>
    </source>
</evidence>
<feature type="domain" description="SAP" evidence="7">
    <location>
        <begin position="58"/>
        <end position="92"/>
    </location>
</feature>
<dbReference type="PANTHER" id="PTHR24031">
    <property type="entry name" value="RNA HELICASE"/>
    <property type="match status" value="1"/>
</dbReference>
<dbReference type="SUPFAM" id="SSF68906">
    <property type="entry name" value="SAP domain"/>
    <property type="match status" value="1"/>
</dbReference>
<keyword evidence="2 4" id="KW-0378">Hydrolase</keyword>
<evidence type="ECO:0000313" key="9">
    <source>
        <dbReference type="EMBL" id="EED94188.1"/>
    </source>
</evidence>
<name>B8BXD5_THAPS</name>
<keyword evidence="3 4" id="KW-0067">ATP-binding</keyword>
<dbReference type="STRING" id="35128.B8BXD5"/>
<feature type="region of interest" description="Disordered" evidence="5">
    <location>
        <begin position="154"/>
        <end position="219"/>
    </location>
</feature>
<feature type="region of interest" description="Disordered" evidence="5">
    <location>
        <begin position="89"/>
        <end position="123"/>
    </location>
</feature>
<sequence>MSRIGSWLWLPLMLAVTLNHSHQHINALTLHTSRYAHQSHRVGRSQVKLYMTSTTTSWDKLTVPELKSQLKERSLPVSGVKAELIKRLQEHEASASPTSSPDDNQPSKKKTTSFPPPKDETEVQVIEKEVQETVRMLEGLKLGSSSQYVKIELQSTSGESPQQKQQKKMMKSLQDSLLQSQQQSSPSTNTEQSQPASPAQFARAERMKHHVEQLRQRPANELKEELASFRLANKGRKPDLVSRLAEYYVSQEMGDDTEGDLEDDDDYSEITSLPKSTFNAPKSLDKDVSISFAGIPRLSTTASNAIYQAFSSHDGKSTKQPEPTPIQSVAIPKLFYPPHPSALLHAPTGSGKTLTYLLPITETLWREVDSDEGIDANDMGNGVAIVLLPTRELAAQVAGVATVLAPRGMVRLVPRPMDLMNCWKDEGDRGEDFAYYEENEDVEDDAENAGEKYSPRILVGSAKSISVSLFGDGKMPGTPTSKPEGKRLLSCTRWVVMDEVDRLLNVKKTRTDKTNKRHEKPAAMLAAAISRLTLGRAQVIAASATVGRPLRRELSRVLGLHSSECPETLRGDDDSDRLEAKIKSSNEDDKHIGRAVKIPDTVRNYVLPVDGSTTGSLLTSAAFASKSLLNTQDQTESSKKVLVVLTRNCDIKVHNALGALRHFGIRPEPQSLLDALEADGTDRLMEAHRRVSGVVGVGGSKKRAKNDDNGYLLVTHEDNVRGLHLDGLDAVVVVGRPGSPDEYTHIAGRTGRAGQSGSVVSIVSFEQAAALASWSKMLGVDFLPLDETEVAGVLSD</sequence>
<dbReference type="SUPFAM" id="SSF52540">
    <property type="entry name" value="P-loop containing nucleoside triphosphate hydrolases"/>
    <property type="match status" value="2"/>
</dbReference>
<dbReference type="SMART" id="SM00513">
    <property type="entry name" value="SAP"/>
    <property type="match status" value="2"/>
</dbReference>
<organism evidence="9 10">
    <name type="scientific">Thalassiosira pseudonana</name>
    <name type="common">Marine diatom</name>
    <name type="synonym">Cyclotella nana</name>
    <dbReference type="NCBI Taxonomy" id="35128"/>
    <lineage>
        <taxon>Eukaryota</taxon>
        <taxon>Sar</taxon>
        <taxon>Stramenopiles</taxon>
        <taxon>Ochrophyta</taxon>
        <taxon>Bacillariophyta</taxon>
        <taxon>Coscinodiscophyceae</taxon>
        <taxon>Thalassiosirophycidae</taxon>
        <taxon>Thalassiosirales</taxon>
        <taxon>Thalassiosiraceae</taxon>
        <taxon>Thalassiosira</taxon>
    </lineage>
</organism>
<evidence type="ECO:0000256" key="3">
    <source>
        <dbReference type="ARBA" id="ARBA00022840"/>
    </source>
</evidence>
<dbReference type="Gene3D" id="1.10.720.30">
    <property type="entry name" value="SAP domain"/>
    <property type="match status" value="1"/>
</dbReference>
<dbReference type="RefSeq" id="XP_002288752.1">
    <property type="nucleotide sequence ID" value="XM_002288716.1"/>
</dbReference>
<evidence type="ECO:0000256" key="6">
    <source>
        <dbReference type="SAM" id="SignalP"/>
    </source>
</evidence>
<gene>
    <name evidence="9" type="ORF">THAPSDRAFT_21682</name>
</gene>
<dbReference type="Gene3D" id="3.40.50.300">
    <property type="entry name" value="P-loop containing nucleotide triphosphate hydrolases"/>
    <property type="match status" value="2"/>
</dbReference>